<dbReference type="InterPro" id="IPR019931">
    <property type="entry name" value="LPXTG_anchor"/>
</dbReference>
<reference evidence="8" key="1">
    <citation type="submission" date="2022-08" db="EMBL/GenBank/DDBJ databases">
        <title>The complete genome sequence of the thermophilic bacterium Laceyella sacchari FBKL4.010 reveals the basis for tetramethylpyrazine biosynthesis in Moutai-flavor Daqu.</title>
        <authorList>
            <person name="Li D."/>
            <person name="Huang W."/>
            <person name="Wang C."/>
            <person name="Qiu S."/>
        </authorList>
    </citation>
    <scope>NUCLEOTIDE SEQUENCE</scope>
    <source>
        <strain evidence="8">FBKL4.014</strain>
    </source>
</reference>
<keyword evidence="9" id="KW-1185">Reference proteome</keyword>
<feature type="domain" description="Gram-positive cocci surface proteins LPxTG" evidence="7">
    <location>
        <begin position="259"/>
        <end position="293"/>
    </location>
</feature>
<feature type="compositionally biased region" description="Basic and acidic residues" evidence="6">
    <location>
        <begin position="147"/>
        <end position="161"/>
    </location>
</feature>
<feature type="compositionally biased region" description="Basic and acidic residues" evidence="6">
    <location>
        <begin position="212"/>
        <end position="221"/>
    </location>
</feature>
<keyword evidence="5" id="KW-0572">Peptidoglycan-anchor</keyword>
<evidence type="ECO:0000259" key="7">
    <source>
        <dbReference type="Pfam" id="PF00746"/>
    </source>
</evidence>
<dbReference type="EMBL" id="CP103866">
    <property type="protein sequence ID" value="UWE04088.1"/>
    <property type="molecule type" value="Genomic_DNA"/>
</dbReference>
<keyword evidence="2" id="KW-0134">Cell wall</keyword>
<accession>A0ABY5U3G3</accession>
<feature type="compositionally biased region" description="Basic and acidic residues" evidence="6">
    <location>
        <begin position="108"/>
        <end position="125"/>
    </location>
</feature>
<dbReference type="Pfam" id="PF00746">
    <property type="entry name" value="Gram_pos_anchor"/>
    <property type="match status" value="1"/>
</dbReference>
<sequence>MKDPKQILDSWRTDVHSRNIYSNLLRQFDLEYPNQKGNRRKPKSFAARNPNHTAAALSLCLVTGLTVGVGSAFAENEVGPDTNQPVDLPPSKASVTQEQPAPEQKNVGLERRIEDRRPQEVEIPKKPQVQQHQPDEVKSTSPELPPSEEKPREVVAEKEKSQPTSESEQPARKDHITNDRLSSHHSPKLNQSEEQTMEPQKESKQHQSTNQHIEEPVRVVEGEVSLEAFSTEKKDAETKQDAIKTTADTRSTEMPKTVDGGQLPNTAGNDLNGVLIGGATALIGSLYAFRRSRVKRS</sequence>
<evidence type="ECO:0000313" key="8">
    <source>
        <dbReference type="EMBL" id="UWE04088.1"/>
    </source>
</evidence>
<evidence type="ECO:0000256" key="6">
    <source>
        <dbReference type="SAM" id="MobiDB-lite"/>
    </source>
</evidence>
<evidence type="ECO:0000256" key="2">
    <source>
        <dbReference type="ARBA" id="ARBA00022512"/>
    </source>
</evidence>
<dbReference type="RefSeq" id="WP_259436218.1">
    <property type="nucleotide sequence ID" value="NZ_CP103866.1"/>
</dbReference>
<evidence type="ECO:0000313" key="9">
    <source>
        <dbReference type="Proteomes" id="UP001058650"/>
    </source>
</evidence>
<comment type="subcellular location">
    <subcellularLocation>
        <location evidence="1">Secreted</location>
        <location evidence="1">Cell wall</location>
        <topology evidence="1">Peptidoglycan-anchor</topology>
    </subcellularLocation>
</comment>
<dbReference type="Proteomes" id="UP001058650">
    <property type="component" value="Chromosome"/>
</dbReference>
<organism evidence="8 9">
    <name type="scientific">Laceyella sacchari</name>
    <name type="common">Thermoactinomyces thalpophilus</name>
    <dbReference type="NCBI Taxonomy" id="37482"/>
    <lineage>
        <taxon>Bacteria</taxon>
        <taxon>Bacillati</taxon>
        <taxon>Bacillota</taxon>
        <taxon>Bacilli</taxon>
        <taxon>Bacillales</taxon>
        <taxon>Thermoactinomycetaceae</taxon>
        <taxon>Laceyella</taxon>
    </lineage>
</organism>
<feature type="compositionally biased region" description="Polar residues" evidence="6">
    <location>
        <begin position="188"/>
        <end position="198"/>
    </location>
</feature>
<evidence type="ECO:0000256" key="3">
    <source>
        <dbReference type="ARBA" id="ARBA00022525"/>
    </source>
</evidence>
<keyword evidence="3" id="KW-0964">Secreted</keyword>
<feature type="region of interest" description="Disordered" evidence="6">
    <location>
        <begin position="76"/>
        <end position="266"/>
    </location>
</feature>
<evidence type="ECO:0000256" key="5">
    <source>
        <dbReference type="ARBA" id="ARBA00023088"/>
    </source>
</evidence>
<protein>
    <recommendedName>
        <fullName evidence="7">Gram-positive cocci surface proteins LPxTG domain-containing protein</fullName>
    </recommendedName>
</protein>
<feature type="compositionally biased region" description="Basic and acidic residues" evidence="6">
    <location>
        <begin position="230"/>
        <end position="242"/>
    </location>
</feature>
<name>A0ABY5U3G3_LACSH</name>
<evidence type="ECO:0000256" key="4">
    <source>
        <dbReference type="ARBA" id="ARBA00022729"/>
    </source>
</evidence>
<proteinExistence type="predicted"/>
<evidence type="ECO:0000256" key="1">
    <source>
        <dbReference type="ARBA" id="ARBA00004168"/>
    </source>
</evidence>
<keyword evidence="4" id="KW-0732">Signal</keyword>
<gene>
    <name evidence="8" type="ORF">NYR52_02675</name>
</gene>
<feature type="compositionally biased region" description="Basic and acidic residues" evidence="6">
    <location>
        <begin position="169"/>
        <end position="182"/>
    </location>
</feature>